<accession>B0SRL2</accession>
<keyword evidence="2" id="KW-0808">Transferase</keyword>
<dbReference type="Proteomes" id="UP000001847">
    <property type="component" value="Chromosome I"/>
</dbReference>
<sequence length="328" mass="38398">MHKEEFPLVSIIIPTHNRRHLVERAVLSVLNQTYPNWELHIIDDGSTDDTWSYLLTQLMGWKRQIQSFGRMLKSIQIHQTEHRGVSAARNFGIQKSLGDWVCFLDSDDEWFKEKLEKQIQYHTDHKELYFSQTNEIWNKNGNLLEPKGKYKKLSGHFLEESLALCMVTCSSFIAHKQTLENIGSFREEMKTCEDYDLWNRILYQGHSIGLLAENLLVRYGGHEDQLSNKFQAIERFRLYSLLCLANETWQKSESVPGGLENGKENSNQWTNKQNSLKKAILLRLDTLIHGRKKRGKEVQLFSNWKELFGKNQPIPQKDLLTLLDDSLF</sequence>
<evidence type="ECO:0000259" key="1">
    <source>
        <dbReference type="Pfam" id="PF00535"/>
    </source>
</evidence>
<evidence type="ECO:0000313" key="2">
    <source>
        <dbReference type="EMBL" id="ABZ97807.1"/>
    </source>
</evidence>
<feature type="domain" description="Glycosyltransferase 2-like" evidence="1">
    <location>
        <begin position="10"/>
        <end position="147"/>
    </location>
</feature>
<dbReference type="Gene3D" id="3.90.550.10">
    <property type="entry name" value="Spore Coat Polysaccharide Biosynthesis Protein SpsA, Chain A"/>
    <property type="match status" value="1"/>
</dbReference>
<dbReference type="PANTHER" id="PTHR22916">
    <property type="entry name" value="GLYCOSYLTRANSFERASE"/>
    <property type="match status" value="1"/>
</dbReference>
<dbReference type="AlphaFoldDB" id="B0SRL2"/>
<dbReference type="EMBL" id="CP000786">
    <property type="protein sequence ID" value="ABZ97807.1"/>
    <property type="molecule type" value="Genomic_DNA"/>
</dbReference>
<dbReference type="STRING" id="456481.LEPBI_I1701"/>
<dbReference type="BioCyc" id="LBIF456481:LEPBI_RS08405-MONOMER"/>
<evidence type="ECO:0000313" key="3">
    <source>
        <dbReference type="Proteomes" id="UP000001847"/>
    </source>
</evidence>
<dbReference type="CAZy" id="GT2">
    <property type="family name" value="Glycosyltransferase Family 2"/>
</dbReference>
<dbReference type="SUPFAM" id="SSF53448">
    <property type="entry name" value="Nucleotide-diphospho-sugar transferases"/>
    <property type="match status" value="1"/>
</dbReference>
<dbReference type="RefSeq" id="WP_012388685.1">
    <property type="nucleotide sequence ID" value="NC_010602.1"/>
</dbReference>
<name>B0SRL2_LEPBP</name>
<dbReference type="InterPro" id="IPR029044">
    <property type="entry name" value="Nucleotide-diphossugar_trans"/>
</dbReference>
<dbReference type="Pfam" id="PF00535">
    <property type="entry name" value="Glycos_transf_2"/>
    <property type="match status" value="1"/>
</dbReference>
<dbReference type="GO" id="GO:0016758">
    <property type="term" value="F:hexosyltransferase activity"/>
    <property type="evidence" value="ECO:0007669"/>
    <property type="project" value="UniProtKB-ARBA"/>
</dbReference>
<dbReference type="HOGENOM" id="CLU_025996_0_0_12"/>
<dbReference type="InterPro" id="IPR001173">
    <property type="entry name" value="Glyco_trans_2-like"/>
</dbReference>
<dbReference type="OrthoDB" id="305760at2"/>
<dbReference type="PANTHER" id="PTHR22916:SF3">
    <property type="entry name" value="UDP-GLCNAC:BETAGAL BETA-1,3-N-ACETYLGLUCOSAMINYLTRANSFERASE-LIKE PROTEIN 1"/>
    <property type="match status" value="1"/>
</dbReference>
<organism evidence="2 3">
    <name type="scientific">Leptospira biflexa serovar Patoc (strain Patoc 1 / ATCC 23582 / Paris)</name>
    <dbReference type="NCBI Taxonomy" id="456481"/>
    <lineage>
        <taxon>Bacteria</taxon>
        <taxon>Pseudomonadati</taxon>
        <taxon>Spirochaetota</taxon>
        <taxon>Spirochaetia</taxon>
        <taxon>Leptospirales</taxon>
        <taxon>Leptospiraceae</taxon>
        <taxon>Leptospira</taxon>
    </lineage>
</organism>
<gene>
    <name evidence="2" type="ordered locus">LEPBI_I1701</name>
</gene>
<proteinExistence type="predicted"/>
<reference evidence="2 3" key="1">
    <citation type="journal article" date="2008" name="PLoS ONE">
        <title>Genome sequence of the saprophyte Leptospira biflexa provides insights into the evolution of Leptospira and the pathogenesis of leptospirosis.</title>
        <authorList>
            <person name="Picardeau M."/>
            <person name="Bulach D.M."/>
            <person name="Bouchier C."/>
            <person name="Zuerner R.L."/>
            <person name="Zidane N."/>
            <person name="Wilson P.J."/>
            <person name="Creno S."/>
            <person name="Kuczek E.S."/>
            <person name="Bommezzadri S."/>
            <person name="Davis J.C."/>
            <person name="McGrath A."/>
            <person name="Johnson M.J."/>
            <person name="Boursaux-Eude C."/>
            <person name="Seemann T."/>
            <person name="Rouy Z."/>
            <person name="Coppel R.L."/>
            <person name="Rood J.I."/>
            <person name="Lajus A."/>
            <person name="Davies J.K."/>
            <person name="Medigue C."/>
            <person name="Adler B."/>
        </authorList>
    </citation>
    <scope>NUCLEOTIDE SEQUENCE [LARGE SCALE GENOMIC DNA]</scope>
    <source>
        <strain evidence="3">Patoc 1 / ATCC 23582 / Paris</strain>
    </source>
</reference>
<dbReference type="KEGG" id="lbi:LEPBI_I1701"/>
<dbReference type="CDD" id="cd00761">
    <property type="entry name" value="Glyco_tranf_GTA_type"/>
    <property type="match status" value="1"/>
</dbReference>
<protein>
    <submittedName>
        <fullName evidence="2">Putative glycosyltransferase</fullName>
    </submittedName>
</protein>
<keyword evidence="3" id="KW-1185">Reference proteome</keyword>